<dbReference type="HOGENOM" id="CLU_2630352_0_0_9"/>
<accession>B0P9L5</accession>
<gene>
    <name evidence="1" type="ORF">ANACOL_01421</name>
</gene>
<proteinExistence type="predicted"/>
<organism evidence="1 2">
    <name type="scientific">Anaerotruncus colihominis DSM 17241</name>
    <dbReference type="NCBI Taxonomy" id="445972"/>
    <lineage>
        <taxon>Bacteria</taxon>
        <taxon>Bacillati</taxon>
        <taxon>Bacillota</taxon>
        <taxon>Clostridia</taxon>
        <taxon>Eubacteriales</taxon>
        <taxon>Oscillospiraceae</taxon>
        <taxon>Anaerotruncus</taxon>
    </lineage>
</organism>
<reference evidence="1" key="1">
    <citation type="submission" date="2007-11" db="EMBL/GenBank/DDBJ databases">
        <authorList>
            <person name="Fulton L."/>
            <person name="Clifton S."/>
            <person name="Fulton B."/>
            <person name="Xu J."/>
            <person name="Minx P."/>
            <person name="Pepin K.H."/>
            <person name="Johnson M."/>
            <person name="Thiruvilangam P."/>
            <person name="Bhonagiri V."/>
            <person name="Nash W.E."/>
            <person name="Mardis E.R."/>
            <person name="Wilson R.K."/>
        </authorList>
    </citation>
    <scope>NUCLEOTIDE SEQUENCE [LARGE SCALE GENOMIC DNA]</scope>
    <source>
        <strain evidence="1">DSM 17241</strain>
    </source>
</reference>
<evidence type="ECO:0000313" key="2">
    <source>
        <dbReference type="Proteomes" id="UP000003803"/>
    </source>
</evidence>
<dbReference type="EMBL" id="ABGD02000011">
    <property type="protein sequence ID" value="EDS11841.1"/>
    <property type="molecule type" value="Genomic_DNA"/>
</dbReference>
<reference evidence="1" key="2">
    <citation type="submission" date="2013-09" db="EMBL/GenBank/DDBJ databases">
        <title>Draft genome sequence of Anaerotruncus colihominis(DSM 17241).</title>
        <authorList>
            <person name="Sudarsanam P."/>
            <person name="Ley R."/>
            <person name="Guruge J."/>
            <person name="Turnbaugh P.J."/>
            <person name="Mahowald M."/>
            <person name="Liep D."/>
            <person name="Gordon J."/>
        </authorList>
    </citation>
    <scope>NUCLEOTIDE SEQUENCE</scope>
    <source>
        <strain evidence="1">DSM 17241</strain>
    </source>
</reference>
<comment type="caution">
    <text evidence="1">The sequence shown here is derived from an EMBL/GenBank/DDBJ whole genome shotgun (WGS) entry which is preliminary data.</text>
</comment>
<sequence>MKSAEPLQTTVPQISSHYPKLGTFYYLNNDLSLKFFYFCRNSNHCTSFYFVCKSSVSITFYNPYFLKWYHYPKLSTF</sequence>
<dbReference type="AlphaFoldDB" id="B0P9L5"/>
<dbReference type="Proteomes" id="UP000003803">
    <property type="component" value="Unassembled WGS sequence"/>
</dbReference>
<protein>
    <submittedName>
        <fullName evidence="1">Uncharacterized protein</fullName>
    </submittedName>
</protein>
<evidence type="ECO:0000313" key="1">
    <source>
        <dbReference type="EMBL" id="EDS11841.1"/>
    </source>
</evidence>
<name>B0P9L5_9FIRM</name>
<keyword evidence="2" id="KW-1185">Reference proteome</keyword>